<reference evidence="1" key="1">
    <citation type="submission" date="2016-01" db="EMBL/GenBank/DDBJ databases">
        <authorList>
            <person name="Peeters C."/>
        </authorList>
    </citation>
    <scope>NUCLEOTIDE SEQUENCE [LARGE SCALE GENOMIC DNA]</scope>
    <source>
        <strain evidence="1">LMG 22937</strain>
    </source>
</reference>
<organism evidence="1 2">
    <name type="scientific">Caballeronia terrestris</name>
    <dbReference type="NCBI Taxonomy" id="1226301"/>
    <lineage>
        <taxon>Bacteria</taxon>
        <taxon>Pseudomonadati</taxon>
        <taxon>Pseudomonadota</taxon>
        <taxon>Betaproteobacteria</taxon>
        <taxon>Burkholderiales</taxon>
        <taxon>Burkholderiaceae</taxon>
        <taxon>Caballeronia</taxon>
    </lineage>
</organism>
<keyword evidence="2" id="KW-1185">Reference proteome</keyword>
<evidence type="ECO:0000313" key="2">
    <source>
        <dbReference type="Proteomes" id="UP000054925"/>
    </source>
</evidence>
<dbReference type="AlphaFoldDB" id="A0A158L531"/>
<dbReference type="RefSeq" id="WP_125477897.1">
    <property type="nucleotide sequence ID" value="NZ_FCOL02000485.1"/>
</dbReference>
<accession>A0A158L531</accession>
<dbReference type="OrthoDB" id="8610787at2"/>
<proteinExistence type="predicted"/>
<protein>
    <submittedName>
        <fullName evidence="1">Integrase family protein</fullName>
    </submittedName>
</protein>
<evidence type="ECO:0000313" key="1">
    <source>
        <dbReference type="EMBL" id="SAL88468.1"/>
    </source>
</evidence>
<comment type="caution">
    <text evidence="1">The sequence shown here is derived from an EMBL/GenBank/DDBJ whole genome shotgun (WGS) entry which is preliminary data.</text>
</comment>
<name>A0A158L531_9BURK</name>
<dbReference type="Proteomes" id="UP000054925">
    <property type="component" value="Unassembled WGS sequence"/>
</dbReference>
<sequence length="205" mass="23179">MFDTFILMTIILKPQFARSRRAEMTSAHPLSPASHGAIASLEHTTLPPDLDGRQGSNRAGGVRAQIAAVCDIDAIKAWLARYVDSPATLTSYRKEAERLLWWAAIELRKPLSSLTHEDLLAYQEDEKIKDRQYIAMCKEPNALAAALERAWRGVSGSAMHHRKRTSRIQARRNNWRCNAAYVAGFPSKADRLVDRHTQPRRTTEM</sequence>
<gene>
    <name evidence="1" type="ORF">AWB67_07603</name>
</gene>
<dbReference type="EMBL" id="FCOL02000485">
    <property type="protein sequence ID" value="SAL88468.1"/>
    <property type="molecule type" value="Genomic_DNA"/>
</dbReference>